<dbReference type="Pfam" id="PF02620">
    <property type="entry name" value="YceD"/>
    <property type="match status" value="1"/>
</dbReference>
<keyword evidence="2" id="KW-1185">Reference proteome</keyword>
<evidence type="ECO:0000313" key="2">
    <source>
        <dbReference type="Proteomes" id="UP000244898"/>
    </source>
</evidence>
<dbReference type="Proteomes" id="UP000244898">
    <property type="component" value="Unassembled WGS sequence"/>
</dbReference>
<dbReference type="RefSeq" id="WP_108789189.1">
    <property type="nucleotide sequence ID" value="NZ_ONZG01000008.1"/>
</dbReference>
<evidence type="ECO:0008006" key="3">
    <source>
        <dbReference type="Google" id="ProtNLM"/>
    </source>
</evidence>
<organism evidence="1 2">
    <name type="scientific">Falsiruegeria mediterranea M17</name>
    <dbReference type="NCBI Taxonomy" id="1200281"/>
    <lineage>
        <taxon>Bacteria</taxon>
        <taxon>Pseudomonadati</taxon>
        <taxon>Pseudomonadota</taxon>
        <taxon>Alphaproteobacteria</taxon>
        <taxon>Rhodobacterales</taxon>
        <taxon>Roseobacteraceae</taxon>
        <taxon>Falsiruegeria</taxon>
    </lineage>
</organism>
<dbReference type="OrthoDB" id="8443793at2"/>
<name>A0A2R8CB32_9RHOB</name>
<protein>
    <recommendedName>
        <fullName evidence="3">Large ribosomal RNA subunit accumulation protein YceD</fullName>
    </recommendedName>
</protein>
<accession>A0A2R8CB32</accession>
<evidence type="ECO:0000313" key="1">
    <source>
        <dbReference type="EMBL" id="SPJ29631.1"/>
    </source>
</evidence>
<dbReference type="AlphaFoldDB" id="A0A2R8CB32"/>
<dbReference type="EMBL" id="ONZG01000008">
    <property type="protein sequence ID" value="SPJ29631.1"/>
    <property type="molecule type" value="Genomic_DNA"/>
</dbReference>
<proteinExistence type="predicted"/>
<sequence>MTDKTVWRVADLPQNAPTSFAVRPDADTLRQIQDQLGLLGLRKLSFAGKITASGKKDWEIRADLGATVVQPCVVTLEPVTTRLDTLVRRILLAEWDAPEEAEVEMAEDDEADQLGTEIDVFAMMVEALALSLPEYPRADGAELGQLNVTEPGKAALTDEDVKPFAGLADLRDKLKKEE</sequence>
<reference evidence="2" key="1">
    <citation type="submission" date="2018-03" db="EMBL/GenBank/DDBJ databases">
        <authorList>
            <person name="Rodrigo-Torres L."/>
            <person name="Arahal R. D."/>
            <person name="Lucena T."/>
        </authorList>
    </citation>
    <scope>NUCLEOTIDE SEQUENCE [LARGE SCALE GENOMIC DNA]</scope>
    <source>
        <strain evidence="2">CECT 7615</strain>
    </source>
</reference>
<gene>
    <name evidence="1" type="ORF">TRM7615_03152</name>
</gene>
<dbReference type="InterPro" id="IPR003772">
    <property type="entry name" value="YceD"/>
</dbReference>